<dbReference type="GO" id="GO:0006506">
    <property type="term" value="P:GPI anchor biosynthetic process"/>
    <property type="evidence" value="ECO:0007669"/>
    <property type="project" value="InterPro"/>
</dbReference>
<feature type="transmembrane region" description="Helical" evidence="6">
    <location>
        <begin position="906"/>
        <end position="928"/>
    </location>
</feature>
<dbReference type="EMBL" id="SDIL01000128">
    <property type="protein sequence ID" value="RXK35627.1"/>
    <property type="molecule type" value="Genomic_DNA"/>
</dbReference>
<accession>A0A4Q1BC70</accession>
<keyword evidence="3 6" id="KW-1133">Transmembrane helix</keyword>
<dbReference type="Pfam" id="PF00149">
    <property type="entry name" value="Metallophos"/>
    <property type="match status" value="1"/>
</dbReference>
<reference evidence="8 9" key="1">
    <citation type="submission" date="2016-06" db="EMBL/GenBank/DDBJ databases">
        <title>Evolution of pathogenesis and genome organization in the Tremellales.</title>
        <authorList>
            <person name="Cuomo C."/>
            <person name="Litvintseva A."/>
            <person name="Heitman J."/>
            <person name="Chen Y."/>
            <person name="Sun S."/>
            <person name="Springer D."/>
            <person name="Dromer F."/>
            <person name="Young S."/>
            <person name="Zeng Q."/>
            <person name="Chapman S."/>
            <person name="Gujja S."/>
            <person name="Saif S."/>
            <person name="Birren B."/>
        </authorList>
    </citation>
    <scope>NUCLEOTIDE SEQUENCE [LARGE SCALE GENOMIC DNA]</scope>
    <source>
        <strain evidence="8 9">ATCC 28783</strain>
    </source>
</reference>
<dbReference type="AlphaFoldDB" id="A0A4Q1BC70"/>
<dbReference type="InterPro" id="IPR029052">
    <property type="entry name" value="Metallo-depent_PP-like"/>
</dbReference>
<dbReference type="Proteomes" id="UP000289152">
    <property type="component" value="Unassembled WGS sequence"/>
</dbReference>
<keyword evidence="9" id="KW-1185">Reference proteome</keyword>
<comment type="subcellular location">
    <subcellularLocation>
        <location evidence="1">Membrane</location>
        <topology evidence="1">Multi-pass membrane protein</topology>
    </subcellularLocation>
</comment>
<dbReference type="FunFam" id="3.60.21.10:FF:000103">
    <property type="entry name" value="Unplaced genomic scaffold supercont1.18, whole genome shotgun sequence"/>
    <property type="match status" value="1"/>
</dbReference>
<keyword evidence="2 6" id="KW-0812">Transmembrane</keyword>
<gene>
    <name evidence="8" type="ORF">M231_07107</name>
</gene>
<feature type="region of interest" description="Disordered" evidence="5">
    <location>
        <begin position="585"/>
        <end position="713"/>
    </location>
</feature>
<dbReference type="InParanoid" id="A0A4Q1BC70"/>
<feature type="compositionally biased region" description="Polar residues" evidence="5">
    <location>
        <begin position="21"/>
        <end position="36"/>
    </location>
</feature>
<dbReference type="GO" id="GO:0005783">
    <property type="term" value="C:endoplasmic reticulum"/>
    <property type="evidence" value="ECO:0007669"/>
    <property type="project" value="TreeGrafter"/>
</dbReference>
<evidence type="ECO:0000259" key="7">
    <source>
        <dbReference type="Pfam" id="PF00149"/>
    </source>
</evidence>
<feature type="compositionally biased region" description="Polar residues" evidence="5">
    <location>
        <begin position="617"/>
        <end position="641"/>
    </location>
</feature>
<feature type="compositionally biased region" description="Polar residues" evidence="5">
    <location>
        <begin position="1"/>
        <end position="11"/>
    </location>
</feature>
<sequence length="929" mass="100532">MSSPQPTTKRNISPHPHRHQTAPSPIPRNTSSSTLTTPVIHRSTSSNFTGIGTPGNGGYISTSTTLSGISTQGLYGSSGNGTYVTSSVNGGYGTPGNGGYGTPTGNGYVTPGNGGYGTPVGNGGYGTPFGNHIPNGHEGDFNQIGTNLTPTLPRKTSRGTIGTPTIVLNTRRTGLKSRSTQLLGLRFGWVVLVVWFEVGEFFSSLSSCKFPDSILRPSSPYPPTHVVLLADPHVPHPRLSYAPDSNPWLNMLRQAMDELFMRKSWNVVMRLGRVDVVLVLGDMLDWGRGVMSDQDYDDYVSLFRSIFRLPASTPMFFVPGNHDVPLGPNPLFSPLARDRYSKHFSPPNAILPIANHSLILLDAVGLVEEDYRRYAAEMQFGEWDGVGGGVIEFVKALGEERTLGETGDPNGLIGPAILISHIPLARPEKADCGSLRERGRIAKGAGPGYQNLLGSETTRFLLDVIKPSVVFSGDDHDYCEYTHPPGIREVTVKSFSSSTGIRRPGFQLLSLVPPPLSPSPSSSTTTTLTHADRPCFLPDQLGVYNRVYLPLAIATCLWLLFTNLRSAWKRSSGLSSIYSELKSRLSPNMSNSDQMPNSATLSRGRISDRPVPLTLPSRKSSQHLLGMTSMTSLSPLNSTLPKSARSGSFGLSVETPSRTPSRSAPVSPSASPRLSYDDSKDDEESCLGSTTSGYGYGGHTNSGHGGSDTPSLSRRSSYIYMHSLSEKEREGGGGGGGGGSYFLPIPTGLGLSTPNSLPQTIRRVSSNLSRNGQSQQNQSQSYSNQNQPSDHSHSHSQNLIYPQPNPPRRVTLPRMLSTSDWTSAAKAKDKSVFGLMVDSLPSFPNPTSNSTSLPHTKNSITNSKFHKPDSRSVWKIGKDSIRWIWGLIKWGWRSRNGVLGRTGKEVWAIAWPSALVWLFVNGLFFLSWA</sequence>
<evidence type="ECO:0000256" key="4">
    <source>
        <dbReference type="ARBA" id="ARBA00023136"/>
    </source>
</evidence>
<dbReference type="PANTHER" id="PTHR13315">
    <property type="entry name" value="METALLO PHOSPHOESTERASE RELATED"/>
    <property type="match status" value="1"/>
</dbReference>
<dbReference type="InterPro" id="IPR033308">
    <property type="entry name" value="PGAP5/Cdc1/Ted1"/>
</dbReference>
<feature type="region of interest" description="Disordered" evidence="5">
    <location>
        <begin position="845"/>
        <end position="864"/>
    </location>
</feature>
<feature type="compositionally biased region" description="Low complexity" evidence="5">
    <location>
        <begin position="655"/>
        <end position="673"/>
    </location>
</feature>
<dbReference type="GO" id="GO:0016787">
    <property type="term" value="F:hydrolase activity"/>
    <property type="evidence" value="ECO:0007669"/>
    <property type="project" value="InterPro"/>
</dbReference>
<evidence type="ECO:0000256" key="6">
    <source>
        <dbReference type="SAM" id="Phobius"/>
    </source>
</evidence>
<evidence type="ECO:0000313" key="9">
    <source>
        <dbReference type="Proteomes" id="UP000289152"/>
    </source>
</evidence>
<organism evidence="8 9">
    <name type="scientific">Tremella mesenterica</name>
    <name type="common">Jelly fungus</name>
    <dbReference type="NCBI Taxonomy" id="5217"/>
    <lineage>
        <taxon>Eukaryota</taxon>
        <taxon>Fungi</taxon>
        <taxon>Dikarya</taxon>
        <taxon>Basidiomycota</taxon>
        <taxon>Agaricomycotina</taxon>
        <taxon>Tremellomycetes</taxon>
        <taxon>Tremellales</taxon>
        <taxon>Tremellaceae</taxon>
        <taxon>Tremella</taxon>
    </lineage>
</organism>
<feature type="compositionally biased region" description="Polar residues" evidence="5">
    <location>
        <begin position="585"/>
        <end position="601"/>
    </location>
</feature>
<feature type="compositionally biased region" description="Gly residues" evidence="5">
    <location>
        <begin position="694"/>
        <end position="706"/>
    </location>
</feature>
<dbReference type="OrthoDB" id="5977743at2759"/>
<evidence type="ECO:0000256" key="3">
    <source>
        <dbReference type="ARBA" id="ARBA00022989"/>
    </source>
</evidence>
<dbReference type="VEuPathDB" id="FungiDB:TREMEDRAFT_34063"/>
<evidence type="ECO:0000256" key="1">
    <source>
        <dbReference type="ARBA" id="ARBA00004141"/>
    </source>
</evidence>
<evidence type="ECO:0000256" key="5">
    <source>
        <dbReference type="SAM" id="MobiDB-lite"/>
    </source>
</evidence>
<dbReference type="PANTHER" id="PTHR13315:SF4">
    <property type="entry name" value="METALLOPHOSPHOESTERASE, ISOFORM E"/>
    <property type="match status" value="1"/>
</dbReference>
<comment type="caution">
    <text evidence="8">The sequence shown here is derived from an EMBL/GenBank/DDBJ whole genome shotgun (WGS) entry which is preliminary data.</text>
</comment>
<dbReference type="GO" id="GO:0016020">
    <property type="term" value="C:membrane"/>
    <property type="evidence" value="ECO:0007669"/>
    <property type="project" value="UniProtKB-SubCell"/>
</dbReference>
<dbReference type="Gene3D" id="3.60.21.10">
    <property type="match status" value="1"/>
</dbReference>
<keyword evidence="4 6" id="KW-0472">Membrane</keyword>
<feature type="region of interest" description="Disordered" evidence="5">
    <location>
        <begin position="766"/>
        <end position="812"/>
    </location>
</feature>
<dbReference type="InterPro" id="IPR004843">
    <property type="entry name" value="Calcineurin-like_PHP"/>
</dbReference>
<proteinExistence type="predicted"/>
<protein>
    <recommendedName>
        <fullName evidence="7">Calcineurin-like phosphoesterase domain-containing protein</fullName>
    </recommendedName>
</protein>
<dbReference type="SUPFAM" id="SSF56300">
    <property type="entry name" value="Metallo-dependent phosphatases"/>
    <property type="match status" value="1"/>
</dbReference>
<name>A0A4Q1BC70_TREME</name>
<evidence type="ECO:0000313" key="8">
    <source>
        <dbReference type="EMBL" id="RXK35627.1"/>
    </source>
</evidence>
<feature type="region of interest" description="Disordered" evidence="5">
    <location>
        <begin position="1"/>
        <end position="36"/>
    </location>
</feature>
<feature type="compositionally biased region" description="Low complexity" evidence="5">
    <location>
        <begin position="845"/>
        <end position="854"/>
    </location>
</feature>
<feature type="domain" description="Calcineurin-like phosphoesterase" evidence="7">
    <location>
        <begin position="226"/>
        <end position="478"/>
    </location>
</feature>
<feature type="compositionally biased region" description="Low complexity" evidence="5">
    <location>
        <begin position="766"/>
        <end position="789"/>
    </location>
</feature>
<evidence type="ECO:0000256" key="2">
    <source>
        <dbReference type="ARBA" id="ARBA00022692"/>
    </source>
</evidence>